<dbReference type="PANTHER" id="PTHR35569">
    <property type="entry name" value="CYANAMIDE HYDRATASE DDI2-RELATED"/>
    <property type="match status" value="1"/>
</dbReference>
<evidence type="ECO:0000313" key="2">
    <source>
        <dbReference type="EMBL" id="OFJ54879.1"/>
    </source>
</evidence>
<proteinExistence type="predicted"/>
<dbReference type="PANTHER" id="PTHR35569:SF1">
    <property type="entry name" value="CYANAMIDE HYDRATASE DDI2-RELATED"/>
    <property type="match status" value="1"/>
</dbReference>
<dbReference type="InterPro" id="IPR006674">
    <property type="entry name" value="HD_domain"/>
</dbReference>
<dbReference type="RefSeq" id="WP_070351961.1">
    <property type="nucleotide sequence ID" value="NZ_CP043474.1"/>
</dbReference>
<dbReference type="CDD" id="cd00077">
    <property type="entry name" value="HDc"/>
    <property type="match status" value="1"/>
</dbReference>
<comment type="caution">
    <text evidence="2">The sequence shown here is derived from an EMBL/GenBank/DDBJ whole genome shotgun (WGS) entry which is preliminary data.</text>
</comment>
<dbReference type="EMBL" id="MCHX01000008">
    <property type="protein sequence ID" value="OFJ54879.1"/>
    <property type="molecule type" value="Genomic_DNA"/>
</dbReference>
<organism evidence="2 3">
    <name type="scientific">Mycolicibacterium grossiae</name>
    <dbReference type="NCBI Taxonomy" id="1552759"/>
    <lineage>
        <taxon>Bacteria</taxon>
        <taxon>Bacillati</taxon>
        <taxon>Actinomycetota</taxon>
        <taxon>Actinomycetes</taxon>
        <taxon>Mycobacteriales</taxon>
        <taxon>Mycobacteriaceae</taxon>
        <taxon>Mycolicibacterium</taxon>
    </lineage>
</organism>
<reference evidence="2 3" key="1">
    <citation type="submission" date="2016-09" db="EMBL/GenBank/DDBJ databases">
        <title>genome sequence of Mycobacterium sp. 739 SCH.</title>
        <authorList>
            <person name="Greninger A.L."/>
            <person name="Qin X."/>
            <person name="Jerome K."/>
            <person name="Vora S."/>
            <person name="Quinn K."/>
        </authorList>
    </citation>
    <scope>NUCLEOTIDE SEQUENCE [LARGE SCALE GENOMIC DNA]</scope>
    <source>
        <strain evidence="2 3">SCH</strain>
    </source>
</reference>
<dbReference type="OrthoDB" id="8478129at2"/>
<dbReference type="Proteomes" id="UP000178953">
    <property type="component" value="Unassembled WGS sequence"/>
</dbReference>
<accession>A0A1E8QA43</accession>
<name>A0A1E8QA43_9MYCO</name>
<evidence type="ECO:0000313" key="3">
    <source>
        <dbReference type="Proteomes" id="UP000178953"/>
    </source>
</evidence>
<dbReference type="SMART" id="SM00471">
    <property type="entry name" value="HDc"/>
    <property type="match status" value="1"/>
</dbReference>
<dbReference type="AlphaFoldDB" id="A0A1E8QA43"/>
<protein>
    <submittedName>
        <fullName evidence="2">Diguanylate cyclase</fullName>
    </submittedName>
</protein>
<keyword evidence="3" id="KW-1185">Reference proteome</keyword>
<feature type="domain" description="HD/PDEase" evidence="1">
    <location>
        <begin position="31"/>
        <end position="154"/>
    </location>
</feature>
<dbReference type="Pfam" id="PF01966">
    <property type="entry name" value="HD"/>
    <property type="match status" value="1"/>
</dbReference>
<gene>
    <name evidence="2" type="ORF">BEL07_04790</name>
</gene>
<dbReference type="SUPFAM" id="SSF109604">
    <property type="entry name" value="HD-domain/PDEase-like"/>
    <property type="match status" value="1"/>
</dbReference>
<dbReference type="InterPro" id="IPR003607">
    <property type="entry name" value="HD/PDEase_dom"/>
</dbReference>
<dbReference type="Gene3D" id="1.10.3210.10">
    <property type="entry name" value="Hypothetical protein af1432"/>
    <property type="match status" value="1"/>
</dbReference>
<sequence length="217" mass="23916">MTTQLPHTIAGIAIPDTPLVRATTDYIRQREDDLLFDHSVRVFLFGALQGRRRGIDVDLELLYVGAMFHDLGLTEPFRTESRLRFEVDGANAARDFLLERGVGAADARKVWLGIALHTTPGVPEFLDPETALVTAGVETDVLGIGRGDLPQEALDAVTAAHPRPDFKNRILHAFTEGVKARPGSTFGTVNADVLAHFDPSYTREDFVEIIRSNGWPE</sequence>
<evidence type="ECO:0000259" key="1">
    <source>
        <dbReference type="SMART" id="SM00471"/>
    </source>
</evidence>